<dbReference type="PANTHER" id="PTHR11532:SF84">
    <property type="entry name" value="CARBOXYPEPTIDASE M"/>
    <property type="match status" value="1"/>
</dbReference>
<evidence type="ECO:0000256" key="4">
    <source>
        <dbReference type="ARBA" id="ARBA00022723"/>
    </source>
</evidence>
<keyword evidence="4" id="KW-0479">Metal-binding</keyword>
<proteinExistence type="inferred from homology"/>
<dbReference type="InterPro" id="IPR050753">
    <property type="entry name" value="Peptidase_M14_domain"/>
</dbReference>
<dbReference type="PROSITE" id="PS00133">
    <property type="entry name" value="CARBOXYPEPT_ZN_2"/>
    <property type="match status" value="1"/>
</dbReference>
<organism evidence="10 11">
    <name type="scientific">Artemia franciscana</name>
    <name type="common">Brine shrimp</name>
    <name type="synonym">Artemia sanfranciscana</name>
    <dbReference type="NCBI Taxonomy" id="6661"/>
    <lineage>
        <taxon>Eukaryota</taxon>
        <taxon>Metazoa</taxon>
        <taxon>Ecdysozoa</taxon>
        <taxon>Arthropoda</taxon>
        <taxon>Crustacea</taxon>
        <taxon>Branchiopoda</taxon>
        <taxon>Anostraca</taxon>
        <taxon>Artemiidae</taxon>
        <taxon>Artemia</taxon>
    </lineage>
</organism>
<reference evidence="10" key="1">
    <citation type="submission" date="2023-07" db="EMBL/GenBank/DDBJ databases">
        <title>Chromosome-level genome assembly of Artemia franciscana.</title>
        <authorList>
            <person name="Jo E."/>
        </authorList>
    </citation>
    <scope>NUCLEOTIDE SEQUENCE</scope>
    <source>
        <tissue evidence="10">Whole body</tissue>
    </source>
</reference>
<evidence type="ECO:0000256" key="5">
    <source>
        <dbReference type="ARBA" id="ARBA00022801"/>
    </source>
</evidence>
<dbReference type="Proteomes" id="UP001187531">
    <property type="component" value="Unassembled WGS sequence"/>
</dbReference>
<evidence type="ECO:0000256" key="2">
    <source>
        <dbReference type="ARBA" id="ARBA00005988"/>
    </source>
</evidence>
<dbReference type="GO" id="GO:0008270">
    <property type="term" value="F:zinc ion binding"/>
    <property type="evidence" value="ECO:0007669"/>
    <property type="project" value="InterPro"/>
</dbReference>
<dbReference type="InterPro" id="IPR000834">
    <property type="entry name" value="Peptidase_M14"/>
</dbReference>
<comment type="cofactor">
    <cofactor evidence="1">
        <name>Zn(2+)</name>
        <dbReference type="ChEBI" id="CHEBI:29105"/>
    </cofactor>
</comment>
<dbReference type="PROSITE" id="PS00132">
    <property type="entry name" value="CARBOXYPEPT_ZN_1"/>
    <property type="match status" value="1"/>
</dbReference>
<dbReference type="PANTHER" id="PTHR11532">
    <property type="entry name" value="PROTEASE M14 CARBOXYPEPTIDASE"/>
    <property type="match status" value="1"/>
</dbReference>
<dbReference type="PRINTS" id="PR00765">
    <property type="entry name" value="CRBOXYPTASEA"/>
</dbReference>
<dbReference type="InterPro" id="IPR057246">
    <property type="entry name" value="CARBOXYPEPT_ZN_1"/>
</dbReference>
<keyword evidence="3" id="KW-0121">Carboxypeptidase</keyword>
<protein>
    <recommendedName>
        <fullName evidence="9">Peptidase M14 domain-containing protein</fullName>
    </recommendedName>
</protein>
<comment type="similarity">
    <text evidence="2 8">Belongs to the peptidase M14 family.</text>
</comment>
<dbReference type="EMBL" id="JAVRJZ010000012">
    <property type="protein sequence ID" value="KAK2716158.1"/>
    <property type="molecule type" value="Genomic_DNA"/>
</dbReference>
<keyword evidence="5" id="KW-0378">Hydrolase</keyword>
<dbReference type="Pfam" id="PF00246">
    <property type="entry name" value="Peptidase_M14"/>
    <property type="match status" value="1"/>
</dbReference>
<comment type="caution">
    <text evidence="10">The sequence shown here is derived from an EMBL/GenBank/DDBJ whole genome shotgun (WGS) entry which is preliminary data.</text>
</comment>
<evidence type="ECO:0000313" key="10">
    <source>
        <dbReference type="EMBL" id="KAK2716158.1"/>
    </source>
</evidence>
<dbReference type="InterPro" id="IPR008969">
    <property type="entry name" value="CarboxyPept-like_regulatory"/>
</dbReference>
<dbReference type="SUPFAM" id="SSF49464">
    <property type="entry name" value="Carboxypeptidase regulatory domain-like"/>
    <property type="match status" value="1"/>
</dbReference>
<evidence type="ECO:0000256" key="3">
    <source>
        <dbReference type="ARBA" id="ARBA00022645"/>
    </source>
</evidence>
<dbReference type="SUPFAM" id="SSF53187">
    <property type="entry name" value="Zn-dependent exopeptidases"/>
    <property type="match status" value="1"/>
</dbReference>
<dbReference type="Pfam" id="PF13620">
    <property type="entry name" value="CarboxypepD_reg"/>
    <property type="match status" value="1"/>
</dbReference>
<dbReference type="AlphaFoldDB" id="A0AA88L257"/>
<dbReference type="SMART" id="SM00631">
    <property type="entry name" value="Zn_pept"/>
    <property type="match status" value="1"/>
</dbReference>
<gene>
    <name evidence="10" type="ORF">QYM36_010661</name>
</gene>
<dbReference type="Gene3D" id="3.40.630.10">
    <property type="entry name" value="Zn peptidases"/>
    <property type="match status" value="1"/>
</dbReference>
<keyword evidence="11" id="KW-1185">Reference proteome</keyword>
<dbReference type="PROSITE" id="PS52035">
    <property type="entry name" value="PEPTIDASE_M14"/>
    <property type="match status" value="1"/>
</dbReference>
<sequence>MLAAQSKNTYYRRTFSPVEEYPVVKSGLLDMYKAKFDQSPLPQPPPPALDFTYHNYTVMADFLRKTAAAYPQLAKLYSIGKSVQGRDLWVILVTNGANQIDIGKPNVKIVGNIHGNEAVGREVSLHLIEYLLAKYHTEPYVKWLLDHTKIHILPSLNPDGFEVSREGSCQGGQGRYNAMGFDLNRNFPDYFKTNMKHPQQETEAYKSWIAKENFVLSASLHGGALVVTYPFDNSPNAIIFKFKTVARFEIKILVLLLYRFCAPTVNAVTKLVELRLTQPYITAPALTPDTDVFKYLASSYASTHPTMHQGLPCKPGAAAFQNGTVNGAAWYPLVGGAQDYNYIWGGCLEITIEMSCCKYPPAAELPAHWEDHRLALLQLLGEARRGVRGMTVDGEGVPIPLAEMRIRNRDVGFKSSSRGEYWRILLPGDYIIEVYKGGYEPREIAFKVVDDKPTILNIVLKKVKDIKLKIYSA</sequence>
<dbReference type="GO" id="GO:0006518">
    <property type="term" value="P:peptide metabolic process"/>
    <property type="evidence" value="ECO:0007669"/>
    <property type="project" value="TreeGrafter"/>
</dbReference>
<keyword evidence="7" id="KW-0325">Glycoprotein</keyword>
<dbReference type="Gene3D" id="2.60.40.1120">
    <property type="entry name" value="Carboxypeptidase-like, regulatory domain"/>
    <property type="match status" value="1"/>
</dbReference>
<evidence type="ECO:0000256" key="8">
    <source>
        <dbReference type="PROSITE-ProRule" id="PRU01379"/>
    </source>
</evidence>
<dbReference type="GO" id="GO:0016485">
    <property type="term" value="P:protein processing"/>
    <property type="evidence" value="ECO:0007669"/>
    <property type="project" value="TreeGrafter"/>
</dbReference>
<accession>A0AA88L257</accession>
<feature type="active site" description="Proton donor/acceptor" evidence="8">
    <location>
        <position position="353"/>
    </location>
</feature>
<evidence type="ECO:0000256" key="1">
    <source>
        <dbReference type="ARBA" id="ARBA00001947"/>
    </source>
</evidence>
<evidence type="ECO:0000256" key="7">
    <source>
        <dbReference type="ARBA" id="ARBA00023180"/>
    </source>
</evidence>
<evidence type="ECO:0000313" key="11">
    <source>
        <dbReference type="Proteomes" id="UP001187531"/>
    </source>
</evidence>
<evidence type="ECO:0000259" key="9">
    <source>
        <dbReference type="PROSITE" id="PS52035"/>
    </source>
</evidence>
<name>A0AA88L257_ARTSF</name>
<keyword evidence="3" id="KW-0645">Protease</keyword>
<evidence type="ECO:0000256" key="6">
    <source>
        <dbReference type="ARBA" id="ARBA00022833"/>
    </source>
</evidence>
<feature type="domain" description="Peptidase M14" evidence="9">
    <location>
        <begin position="52"/>
        <end position="383"/>
    </location>
</feature>
<dbReference type="InterPro" id="IPR057247">
    <property type="entry name" value="CARBOXYPEPT_ZN_2"/>
</dbReference>
<dbReference type="CDD" id="cd03858">
    <property type="entry name" value="M14_CP_N-E_like"/>
    <property type="match status" value="1"/>
</dbReference>
<dbReference type="GO" id="GO:0005615">
    <property type="term" value="C:extracellular space"/>
    <property type="evidence" value="ECO:0007669"/>
    <property type="project" value="TreeGrafter"/>
</dbReference>
<keyword evidence="6" id="KW-0862">Zinc</keyword>
<dbReference type="GO" id="GO:0004181">
    <property type="term" value="F:metallocarboxypeptidase activity"/>
    <property type="evidence" value="ECO:0007669"/>
    <property type="project" value="InterPro"/>
</dbReference>